<dbReference type="EMBL" id="BQNB010014261">
    <property type="protein sequence ID" value="GJT26041.1"/>
    <property type="molecule type" value="Genomic_DNA"/>
</dbReference>
<protein>
    <submittedName>
        <fullName evidence="2">Uncharacterized protein</fullName>
    </submittedName>
</protein>
<reference evidence="2" key="2">
    <citation type="submission" date="2022-01" db="EMBL/GenBank/DDBJ databases">
        <authorList>
            <person name="Yamashiro T."/>
            <person name="Shiraishi A."/>
            <person name="Satake H."/>
            <person name="Nakayama K."/>
        </authorList>
    </citation>
    <scope>NUCLEOTIDE SEQUENCE</scope>
</reference>
<accession>A0ABQ5CJI0</accession>
<feature type="region of interest" description="Disordered" evidence="1">
    <location>
        <begin position="50"/>
        <end position="77"/>
    </location>
</feature>
<evidence type="ECO:0000313" key="2">
    <source>
        <dbReference type="EMBL" id="GJT26041.1"/>
    </source>
</evidence>
<organism evidence="2 3">
    <name type="scientific">Tanacetum coccineum</name>
    <dbReference type="NCBI Taxonomy" id="301880"/>
    <lineage>
        <taxon>Eukaryota</taxon>
        <taxon>Viridiplantae</taxon>
        <taxon>Streptophyta</taxon>
        <taxon>Embryophyta</taxon>
        <taxon>Tracheophyta</taxon>
        <taxon>Spermatophyta</taxon>
        <taxon>Magnoliopsida</taxon>
        <taxon>eudicotyledons</taxon>
        <taxon>Gunneridae</taxon>
        <taxon>Pentapetalae</taxon>
        <taxon>asterids</taxon>
        <taxon>campanulids</taxon>
        <taxon>Asterales</taxon>
        <taxon>Asteraceae</taxon>
        <taxon>Asteroideae</taxon>
        <taxon>Anthemideae</taxon>
        <taxon>Anthemidinae</taxon>
        <taxon>Tanacetum</taxon>
    </lineage>
</organism>
<proteinExistence type="predicted"/>
<dbReference type="Proteomes" id="UP001151760">
    <property type="component" value="Unassembled WGS sequence"/>
</dbReference>
<gene>
    <name evidence="2" type="ORF">Tco_0895978</name>
</gene>
<comment type="caution">
    <text evidence="2">The sequence shown here is derived from an EMBL/GenBank/DDBJ whole genome shotgun (WGS) entry which is preliminary data.</text>
</comment>
<evidence type="ECO:0000313" key="3">
    <source>
        <dbReference type="Proteomes" id="UP001151760"/>
    </source>
</evidence>
<reference evidence="2" key="1">
    <citation type="journal article" date="2022" name="Int. J. Mol. Sci.">
        <title>Draft Genome of Tanacetum Coccineum: Genomic Comparison of Closely Related Tanacetum-Family Plants.</title>
        <authorList>
            <person name="Yamashiro T."/>
            <person name="Shiraishi A."/>
            <person name="Nakayama K."/>
            <person name="Satake H."/>
        </authorList>
    </citation>
    <scope>NUCLEOTIDE SEQUENCE</scope>
</reference>
<name>A0ABQ5CJI0_9ASTR</name>
<evidence type="ECO:0000256" key="1">
    <source>
        <dbReference type="SAM" id="MobiDB-lite"/>
    </source>
</evidence>
<sequence>MTGRPRKKIIIANGEGGSSTRVSRVVGQLGVGGTFMSMGEAGSVTVRDAGEAGGMQKRQTKKRKISTPDTALDVNHA</sequence>
<keyword evidence="3" id="KW-1185">Reference proteome</keyword>